<evidence type="ECO:0000256" key="1">
    <source>
        <dbReference type="ARBA" id="ARBA00004651"/>
    </source>
</evidence>
<feature type="transmembrane region" description="Helical" evidence="6">
    <location>
        <begin position="101"/>
        <end position="123"/>
    </location>
</feature>
<comment type="subcellular location">
    <subcellularLocation>
        <location evidence="1">Cell membrane</location>
        <topology evidence="1">Multi-pass membrane protein</topology>
    </subcellularLocation>
</comment>
<feature type="transmembrane region" description="Helical" evidence="6">
    <location>
        <begin position="71"/>
        <end position="89"/>
    </location>
</feature>
<accession>A0A6J6EP86</accession>
<dbReference type="EMBL" id="CAEZTT010000056">
    <property type="protein sequence ID" value="CAB4576383.1"/>
    <property type="molecule type" value="Genomic_DNA"/>
</dbReference>
<proteinExistence type="predicted"/>
<evidence type="ECO:0000313" key="7">
    <source>
        <dbReference type="EMBL" id="CAB4576383.1"/>
    </source>
</evidence>
<keyword evidence="5 6" id="KW-0472">Membrane</keyword>
<feature type="transmembrane region" description="Helical" evidence="6">
    <location>
        <begin position="278"/>
        <end position="296"/>
    </location>
</feature>
<evidence type="ECO:0000256" key="3">
    <source>
        <dbReference type="ARBA" id="ARBA00022692"/>
    </source>
</evidence>
<sequence length="326" mass="33954">MAIAKTRELSESFKASSIRVAFLILVIGVFAMQNPAFINGASILSVIQGMVFVGIAAVFLTILITSGEFDISVGANAALAGTLAAQYVVAGEGVADDRSPWTGLLVGVLVGTIIGLINAFIVLVGNVPSFIATIAMLFIAKSLATYIPGGKPISGYRDSWEAEGIVFRESFFLKNFSIIVLIVIIIVGHILLKRTNFGVVVSSIGSNKEAARTSGTQVKRVKTILFALTGAGAGLAGAVSVFHFGSIYFSLGQGWELTAIAAIVLGGTSLFGGRGSVIGLLFGLALMQTIASGMVAVGIDPWWQTVITGAIVLATLVVDQLRRKVT</sequence>
<feature type="transmembrane region" description="Helical" evidence="6">
    <location>
        <begin position="302"/>
        <end position="321"/>
    </location>
</feature>
<feature type="transmembrane region" description="Helical" evidence="6">
    <location>
        <begin position="43"/>
        <end position="64"/>
    </location>
</feature>
<dbReference type="GO" id="GO:0022857">
    <property type="term" value="F:transmembrane transporter activity"/>
    <property type="evidence" value="ECO:0007669"/>
    <property type="project" value="InterPro"/>
</dbReference>
<dbReference type="InterPro" id="IPR001851">
    <property type="entry name" value="ABC_transp_permease"/>
</dbReference>
<organism evidence="7">
    <name type="scientific">freshwater metagenome</name>
    <dbReference type="NCBI Taxonomy" id="449393"/>
    <lineage>
        <taxon>unclassified sequences</taxon>
        <taxon>metagenomes</taxon>
        <taxon>ecological metagenomes</taxon>
    </lineage>
</organism>
<evidence type="ECO:0000256" key="4">
    <source>
        <dbReference type="ARBA" id="ARBA00022989"/>
    </source>
</evidence>
<dbReference type="AlphaFoldDB" id="A0A6J6EP86"/>
<name>A0A6J6EP86_9ZZZZ</name>
<keyword evidence="4 6" id="KW-1133">Transmembrane helix</keyword>
<dbReference type="Pfam" id="PF02653">
    <property type="entry name" value="BPD_transp_2"/>
    <property type="match status" value="1"/>
</dbReference>
<evidence type="ECO:0000256" key="5">
    <source>
        <dbReference type="ARBA" id="ARBA00023136"/>
    </source>
</evidence>
<keyword evidence="3 6" id="KW-0812">Transmembrane</keyword>
<protein>
    <submittedName>
        <fullName evidence="7">Unannotated protein</fullName>
    </submittedName>
</protein>
<feature type="transmembrane region" description="Helical" evidence="6">
    <location>
        <begin position="20"/>
        <end position="37"/>
    </location>
</feature>
<feature type="transmembrane region" description="Helical" evidence="6">
    <location>
        <begin position="224"/>
        <end position="248"/>
    </location>
</feature>
<dbReference type="CDD" id="cd06579">
    <property type="entry name" value="TM_PBP1_transp_AraH_like"/>
    <property type="match status" value="1"/>
</dbReference>
<reference evidence="7" key="1">
    <citation type="submission" date="2020-05" db="EMBL/GenBank/DDBJ databases">
        <authorList>
            <person name="Chiriac C."/>
            <person name="Salcher M."/>
            <person name="Ghai R."/>
            <person name="Kavagutti S V."/>
        </authorList>
    </citation>
    <scope>NUCLEOTIDE SEQUENCE</scope>
</reference>
<gene>
    <name evidence="7" type="ORF">UFOPK1726_00593</name>
</gene>
<dbReference type="GO" id="GO:0005886">
    <property type="term" value="C:plasma membrane"/>
    <property type="evidence" value="ECO:0007669"/>
    <property type="project" value="UniProtKB-SubCell"/>
</dbReference>
<evidence type="ECO:0000256" key="2">
    <source>
        <dbReference type="ARBA" id="ARBA00022475"/>
    </source>
</evidence>
<feature type="transmembrane region" description="Helical" evidence="6">
    <location>
        <begin position="171"/>
        <end position="192"/>
    </location>
</feature>
<dbReference type="PANTHER" id="PTHR32196">
    <property type="entry name" value="ABC TRANSPORTER PERMEASE PROTEIN YPHD-RELATED-RELATED"/>
    <property type="match status" value="1"/>
</dbReference>
<keyword evidence="2" id="KW-1003">Cell membrane</keyword>
<feature type="transmembrane region" description="Helical" evidence="6">
    <location>
        <begin position="130"/>
        <end position="149"/>
    </location>
</feature>
<evidence type="ECO:0000256" key="6">
    <source>
        <dbReference type="SAM" id="Phobius"/>
    </source>
</evidence>
<feature type="transmembrane region" description="Helical" evidence="6">
    <location>
        <begin position="254"/>
        <end position="271"/>
    </location>
</feature>